<name>A0A0C2HA79_9STAP</name>
<dbReference type="AlphaFoldDB" id="A0A0C2HA79"/>
<dbReference type="OrthoDB" id="9814215at2"/>
<comment type="caution">
    <text evidence="1">The sequence shown here is derived from an EMBL/GenBank/DDBJ whole genome shotgun (WGS) entry which is preliminary data.</text>
</comment>
<protein>
    <submittedName>
        <fullName evidence="2">5-carboxymethyl-2-hydroxymuconate Delta-isomerase</fullName>
    </submittedName>
    <submittedName>
        <fullName evidence="1">5-carboxymethyl-2-hydroxymuconate isomerase</fullName>
    </submittedName>
</protein>
<dbReference type="GeneID" id="77845580"/>
<proteinExistence type="predicted"/>
<reference evidence="2" key="3">
    <citation type="submission" date="2020-04" db="EMBL/GenBank/DDBJ databases">
        <authorList>
            <person name="Tanveer F."/>
            <person name="Xie Y."/>
            <person name="Shinwari Z.K."/>
        </authorList>
    </citation>
    <scope>NUCLEOTIDE SEQUENCE</scope>
    <source>
        <strain evidence="2">MOSEL-ME25</strain>
    </source>
</reference>
<dbReference type="CDD" id="cd00580">
    <property type="entry name" value="CHMI"/>
    <property type="match status" value="1"/>
</dbReference>
<dbReference type="Proteomes" id="UP000527860">
    <property type="component" value="Unassembled WGS sequence"/>
</dbReference>
<evidence type="ECO:0000313" key="3">
    <source>
        <dbReference type="Proteomes" id="UP000031546"/>
    </source>
</evidence>
<reference evidence="1 3" key="1">
    <citation type="submission" date="2015-01" db="EMBL/GenBank/DDBJ databases">
        <title>Genome sequences of high lactate-tolerant strain Salinicoccus roseus W12 with industrial interest.</title>
        <authorList>
            <person name="Wang H."/>
            <person name="Yu B."/>
        </authorList>
    </citation>
    <scope>NUCLEOTIDE SEQUENCE [LARGE SCALE GENOMIC DNA]</scope>
    <source>
        <strain evidence="1 3">W12</strain>
    </source>
</reference>
<dbReference type="SUPFAM" id="SSF55331">
    <property type="entry name" value="Tautomerase/MIF"/>
    <property type="match status" value="1"/>
</dbReference>
<keyword evidence="4" id="KW-1185">Reference proteome</keyword>
<dbReference type="InterPro" id="IPR014347">
    <property type="entry name" value="Tautomerase/MIF_sf"/>
</dbReference>
<dbReference type="InterPro" id="IPR004220">
    <property type="entry name" value="5-COMe_2-OHmuconate_Isoase"/>
</dbReference>
<organism evidence="1 3">
    <name type="scientific">Salinicoccus roseus</name>
    <dbReference type="NCBI Taxonomy" id="45670"/>
    <lineage>
        <taxon>Bacteria</taxon>
        <taxon>Bacillati</taxon>
        <taxon>Bacillota</taxon>
        <taxon>Bacilli</taxon>
        <taxon>Bacillales</taxon>
        <taxon>Staphylococcaceae</taxon>
        <taxon>Salinicoccus</taxon>
    </lineage>
</organism>
<reference evidence="2 4" key="4">
    <citation type="submission" date="2022-12" db="EMBL/GenBank/DDBJ databases">
        <title>Genome analysis and biological profiling of marine Salinicoccus roseus MOSEL-ME25.</title>
        <authorList>
            <person name="Mirza F.T."/>
            <person name="Xie Y."/>
            <person name="Shinwari Z.K."/>
        </authorList>
    </citation>
    <scope>NUCLEOTIDE SEQUENCE [LARGE SCALE GENOMIC DNA]</scope>
    <source>
        <strain evidence="2 4">MOSEL-ME25</strain>
    </source>
</reference>
<dbReference type="RefSeq" id="WP_040106173.1">
    <property type="nucleotide sequence ID" value="NZ_JABEVU030000001.1"/>
</dbReference>
<reference evidence="4" key="2">
    <citation type="submission" date="2020-04" db="EMBL/GenBank/DDBJ databases">
        <title>Genome analysis and biological profiling of marine Cellulosimicrobium funkei MOSEL-ME6.</title>
        <authorList>
            <person name="Tanveer F."/>
            <person name="Xie Y."/>
            <person name="Shinwari Z.K."/>
        </authorList>
    </citation>
    <scope>NUCLEOTIDE SEQUENCE [LARGE SCALE GENOMIC DNA]</scope>
    <source>
        <strain evidence="4">MOSEL-ME25</strain>
    </source>
</reference>
<dbReference type="PANTHER" id="PTHR37950:SF1">
    <property type="entry name" value="4-HYDROXYPHENYLACETATE CATABOLISM PROTEIN"/>
    <property type="match status" value="1"/>
</dbReference>
<gene>
    <name evidence="2" type="ORF">F7P68_0009805</name>
    <name evidence="1" type="ORF">SN16_08430</name>
</gene>
<dbReference type="Proteomes" id="UP000031546">
    <property type="component" value="Unassembled WGS sequence"/>
</dbReference>
<dbReference type="Gene3D" id="3.30.429.10">
    <property type="entry name" value="Macrophage Migration Inhibitory Factor"/>
    <property type="match status" value="1"/>
</dbReference>
<dbReference type="STRING" id="45670.SN16_08430"/>
<dbReference type="EMBL" id="JABEVU030000001">
    <property type="protein sequence ID" value="MDB0580827.1"/>
    <property type="molecule type" value="Genomic_DNA"/>
</dbReference>
<dbReference type="PANTHER" id="PTHR37950">
    <property type="entry name" value="4-HYDROXYPHENYLACETATE CATABOLISM PROTEIN"/>
    <property type="match status" value="1"/>
</dbReference>
<keyword evidence="1" id="KW-0413">Isomerase</keyword>
<dbReference type="EMBL" id="JXII01000006">
    <property type="protein sequence ID" value="KIH70715.1"/>
    <property type="molecule type" value="Genomic_DNA"/>
</dbReference>
<evidence type="ECO:0000313" key="1">
    <source>
        <dbReference type="EMBL" id="KIH70715.1"/>
    </source>
</evidence>
<dbReference type="GO" id="GO:0008704">
    <property type="term" value="F:5-carboxymethyl-2-hydroxymuconate delta-isomerase activity"/>
    <property type="evidence" value="ECO:0007669"/>
    <property type="project" value="InterPro"/>
</dbReference>
<evidence type="ECO:0000313" key="2">
    <source>
        <dbReference type="EMBL" id="MDB0580827.1"/>
    </source>
</evidence>
<sequence length="127" mass="14450">MPHLYIEYTSNLKGAFEVDALLEQANASLLSHSDVIPIGGLRTRAIEIADYRVADGAEDDAFVHITLKLGGGRSEAVKKELCDDLFNTITDYFEPIYQKRYLALSMELYEFTNPTYKKNNIHGRYKK</sequence>
<evidence type="ECO:0000313" key="4">
    <source>
        <dbReference type="Proteomes" id="UP000527860"/>
    </source>
</evidence>
<dbReference type="Pfam" id="PF02962">
    <property type="entry name" value="CHMI"/>
    <property type="match status" value="1"/>
</dbReference>
<accession>A0A0C2HA79</accession>